<evidence type="ECO:0000256" key="4">
    <source>
        <dbReference type="ARBA" id="ARBA00011991"/>
    </source>
</evidence>
<dbReference type="Pfam" id="PF02277">
    <property type="entry name" value="DBI_PRT"/>
    <property type="match status" value="1"/>
</dbReference>
<dbReference type="InterPro" id="IPR023195">
    <property type="entry name" value="Nict_dMeBzImd_PRibTrfase_N"/>
</dbReference>
<dbReference type="InterPro" id="IPR036087">
    <property type="entry name" value="Nict_dMeBzImd_PRibTrfase_sf"/>
</dbReference>
<evidence type="ECO:0000256" key="7">
    <source>
        <dbReference type="ARBA" id="ARBA00022676"/>
    </source>
</evidence>
<evidence type="ECO:0000256" key="11">
    <source>
        <dbReference type="HAMAP-Rule" id="MF_00230"/>
    </source>
</evidence>
<evidence type="ECO:0000313" key="13">
    <source>
        <dbReference type="EMBL" id="MFC4338075.1"/>
    </source>
</evidence>
<name>A0ABV8U6Q2_9ACTN</name>
<dbReference type="PANTHER" id="PTHR43463:SF1">
    <property type="entry name" value="NICOTINATE-NUCLEOTIDE--DIMETHYLBENZIMIDAZOLE PHOSPHORIBOSYLTRANSFERASE"/>
    <property type="match status" value="1"/>
</dbReference>
<evidence type="ECO:0000256" key="12">
    <source>
        <dbReference type="SAM" id="MobiDB-lite"/>
    </source>
</evidence>
<protein>
    <recommendedName>
        <fullName evidence="5 11">Nicotinate-nucleotide--dimethylbenzimidazole phosphoribosyltransferase</fullName>
        <shortName evidence="11">NN:DBI PRT</shortName>
        <ecNumber evidence="4 11">2.4.2.21</ecNumber>
    </recommendedName>
    <alternativeName>
        <fullName evidence="9 11">N(1)-alpha-phosphoribosyltransferase</fullName>
    </alternativeName>
</protein>
<evidence type="ECO:0000256" key="5">
    <source>
        <dbReference type="ARBA" id="ARBA00015486"/>
    </source>
</evidence>
<comment type="pathway">
    <text evidence="2 11">Nucleoside biosynthesis; alpha-ribazole biosynthesis; alpha-ribazole from 5,6-dimethylbenzimidazole: step 1/2.</text>
</comment>
<feature type="active site" description="Proton acceptor" evidence="11">
    <location>
        <position position="320"/>
    </location>
</feature>
<evidence type="ECO:0000256" key="6">
    <source>
        <dbReference type="ARBA" id="ARBA00022573"/>
    </source>
</evidence>
<organism evidence="13 14">
    <name type="scientific">Salininema proteolyticum</name>
    <dbReference type="NCBI Taxonomy" id="1607685"/>
    <lineage>
        <taxon>Bacteria</taxon>
        <taxon>Bacillati</taxon>
        <taxon>Actinomycetota</taxon>
        <taxon>Actinomycetes</taxon>
        <taxon>Glycomycetales</taxon>
        <taxon>Glycomycetaceae</taxon>
        <taxon>Salininema</taxon>
    </lineage>
</organism>
<dbReference type="NCBIfam" id="NF000996">
    <property type="entry name" value="PRK00105.1"/>
    <property type="match status" value="1"/>
</dbReference>
<evidence type="ECO:0000256" key="8">
    <source>
        <dbReference type="ARBA" id="ARBA00022679"/>
    </source>
</evidence>
<dbReference type="HAMAP" id="MF_00230">
    <property type="entry name" value="CobT"/>
    <property type="match status" value="1"/>
</dbReference>
<comment type="catalytic activity">
    <reaction evidence="10 11">
        <text>5,6-dimethylbenzimidazole + nicotinate beta-D-ribonucleotide = alpha-ribazole 5'-phosphate + nicotinate + H(+)</text>
        <dbReference type="Rhea" id="RHEA:11196"/>
        <dbReference type="ChEBI" id="CHEBI:15378"/>
        <dbReference type="ChEBI" id="CHEBI:15890"/>
        <dbReference type="ChEBI" id="CHEBI:32544"/>
        <dbReference type="ChEBI" id="CHEBI:57502"/>
        <dbReference type="ChEBI" id="CHEBI:57918"/>
        <dbReference type="EC" id="2.4.2.21"/>
    </reaction>
</comment>
<sequence>MCIEKLRQLCAAIEPVDEEARTEARRRHDQLAKPQGALGRLEELGARLAAVAGACPPPIPVNPAAVICAGDHGVHAQGVSPWPQAITRLMLENFVKGGASANALAEVYGATVTVVDAGVSGESSPSTRVERAPVQGPTKDLSLEPAMANETCTVSLSFASSVADDLIDKGADVIIPGDMGIANTTSAAALIAAYTGKTAAETTGRGTGIDDQLLKLKTEIVTKALERHGAGRDALTTLASLGGLEHAAITGLILTAASRRVPVIIDGVNCVAAALAAQALQPRSVGYMVAGHRSAEPGATVGLEHLGLEPLLDLDMRLGEGTGALTAYPLLKGAAALLNNVSTLQELGV</sequence>
<dbReference type="EMBL" id="JBHSDK010000061">
    <property type="protein sequence ID" value="MFC4338075.1"/>
    <property type="molecule type" value="Genomic_DNA"/>
</dbReference>
<reference evidence="14" key="1">
    <citation type="journal article" date="2019" name="Int. J. Syst. Evol. Microbiol.">
        <title>The Global Catalogue of Microorganisms (GCM) 10K type strain sequencing project: providing services to taxonomists for standard genome sequencing and annotation.</title>
        <authorList>
            <consortium name="The Broad Institute Genomics Platform"/>
            <consortium name="The Broad Institute Genome Sequencing Center for Infectious Disease"/>
            <person name="Wu L."/>
            <person name="Ma J."/>
        </authorList>
    </citation>
    <scope>NUCLEOTIDE SEQUENCE [LARGE SCALE GENOMIC DNA]</scope>
    <source>
        <strain evidence="14">IBRC-M 10908</strain>
    </source>
</reference>
<dbReference type="EC" id="2.4.2.21" evidence="4 11"/>
<dbReference type="PANTHER" id="PTHR43463">
    <property type="entry name" value="NICOTINATE-NUCLEOTIDE--DIMETHYLBENZIMIDAZOLE PHOSPHORIBOSYLTRANSFERASE"/>
    <property type="match status" value="1"/>
</dbReference>
<keyword evidence="8 11" id="KW-0808">Transferase</keyword>
<accession>A0ABV8U6Q2</accession>
<dbReference type="SUPFAM" id="SSF52733">
    <property type="entry name" value="Nicotinate mononucleotide:5,6-dimethylbenzimidazole phosphoribosyltransferase (CobT)"/>
    <property type="match status" value="1"/>
</dbReference>
<feature type="region of interest" description="Disordered" evidence="12">
    <location>
        <begin position="119"/>
        <end position="140"/>
    </location>
</feature>
<comment type="caution">
    <text evidence="13">The sequence shown here is derived from an EMBL/GenBank/DDBJ whole genome shotgun (WGS) entry which is preliminary data.</text>
</comment>
<proteinExistence type="inferred from homology"/>
<evidence type="ECO:0000256" key="10">
    <source>
        <dbReference type="ARBA" id="ARBA00047340"/>
    </source>
</evidence>
<dbReference type="Gene3D" id="1.10.1610.10">
    <property type="match status" value="1"/>
</dbReference>
<dbReference type="RefSeq" id="WP_380625744.1">
    <property type="nucleotide sequence ID" value="NZ_JBHSDK010000061.1"/>
</dbReference>
<dbReference type="InterPro" id="IPR003200">
    <property type="entry name" value="Nict_dMeBzImd_PRibTrfase"/>
</dbReference>
<keyword evidence="7 11" id="KW-0328">Glycosyltransferase</keyword>
<dbReference type="Gene3D" id="3.40.50.10210">
    <property type="match status" value="1"/>
</dbReference>
<evidence type="ECO:0000313" key="14">
    <source>
        <dbReference type="Proteomes" id="UP001595823"/>
    </source>
</evidence>
<dbReference type="NCBIfam" id="TIGR03160">
    <property type="entry name" value="cobT_DBIPRT"/>
    <property type="match status" value="1"/>
</dbReference>
<dbReference type="InterPro" id="IPR017846">
    <property type="entry name" value="Nict_dMeBzImd_PRibTrfase_bact"/>
</dbReference>
<keyword evidence="14" id="KW-1185">Reference proteome</keyword>
<gene>
    <name evidence="11 13" type="primary">cobT</name>
    <name evidence="13" type="ORF">ACFPET_23050</name>
</gene>
<keyword evidence="6 11" id="KW-0169">Cobalamin biosynthesis</keyword>
<dbReference type="CDD" id="cd02439">
    <property type="entry name" value="DMB-PRT_CobT"/>
    <property type="match status" value="1"/>
</dbReference>
<evidence type="ECO:0000256" key="2">
    <source>
        <dbReference type="ARBA" id="ARBA00005049"/>
    </source>
</evidence>
<dbReference type="GO" id="GO:0008939">
    <property type="term" value="F:nicotinate-nucleotide-dimethylbenzimidazole phosphoribosyltransferase activity"/>
    <property type="evidence" value="ECO:0007669"/>
    <property type="project" value="UniProtKB-EC"/>
</dbReference>
<comment type="similarity">
    <text evidence="3 11">Belongs to the CobT family.</text>
</comment>
<comment type="function">
    <text evidence="1 11">Catalyzes the synthesis of alpha-ribazole-5'-phosphate from nicotinate mononucleotide (NAMN) and 5,6-dimethylbenzimidazole (DMB).</text>
</comment>
<evidence type="ECO:0000256" key="1">
    <source>
        <dbReference type="ARBA" id="ARBA00002197"/>
    </source>
</evidence>
<evidence type="ECO:0000256" key="3">
    <source>
        <dbReference type="ARBA" id="ARBA00007110"/>
    </source>
</evidence>
<dbReference type="Proteomes" id="UP001595823">
    <property type="component" value="Unassembled WGS sequence"/>
</dbReference>
<evidence type="ECO:0000256" key="9">
    <source>
        <dbReference type="ARBA" id="ARBA00030686"/>
    </source>
</evidence>